<accession>A0A1L6MYK6</accession>
<proteinExistence type="predicted"/>
<gene>
    <name evidence="2" type="ORF">BCY86_07565</name>
</gene>
<keyword evidence="1" id="KW-1133">Transmembrane helix</keyword>
<dbReference type="KEGG" id="pabo:BCY86_07565"/>
<dbReference type="EMBL" id="CP016908">
    <property type="protein sequence ID" value="APS00549.1"/>
    <property type="molecule type" value="Genomic_DNA"/>
</dbReference>
<keyword evidence="1" id="KW-0472">Membrane</keyword>
<evidence type="ECO:0000256" key="1">
    <source>
        <dbReference type="SAM" id="Phobius"/>
    </source>
</evidence>
<evidence type="ECO:0000313" key="3">
    <source>
        <dbReference type="Proteomes" id="UP000185544"/>
    </source>
</evidence>
<evidence type="ECO:0000313" key="2">
    <source>
        <dbReference type="EMBL" id="APS00549.1"/>
    </source>
</evidence>
<dbReference type="AlphaFoldDB" id="A0A1L6MYK6"/>
<name>A0A1L6MYK6_9BACT</name>
<organism evidence="2 3">
    <name type="scientific">Pajaroellobacter abortibovis</name>
    <dbReference type="NCBI Taxonomy" id="1882918"/>
    <lineage>
        <taxon>Bacteria</taxon>
        <taxon>Pseudomonadati</taxon>
        <taxon>Myxococcota</taxon>
        <taxon>Polyangia</taxon>
        <taxon>Polyangiales</taxon>
        <taxon>Polyangiaceae</taxon>
    </lineage>
</organism>
<dbReference type="Proteomes" id="UP000185544">
    <property type="component" value="Chromosome"/>
</dbReference>
<sequence>MISKEIKGALALVLNRKLVLAIGPVFLIGFLKRIVVRAHLVSWSDFKRSEAEAIHYVQVPCLLL</sequence>
<dbReference type="STRING" id="1882918.BCY86_07565"/>
<protein>
    <submittedName>
        <fullName evidence="2">Uncharacterized protein</fullName>
    </submittedName>
</protein>
<keyword evidence="3" id="KW-1185">Reference proteome</keyword>
<reference evidence="2 3" key="1">
    <citation type="submission" date="2016-08" db="EMBL/GenBank/DDBJ databases">
        <title>Identification and validation of antigenic proteins from Pajaroellobacter abortibovis using de-novo genome sequence assembly and reverse vaccinology.</title>
        <authorList>
            <person name="Welly B.T."/>
            <person name="Miller M.R."/>
            <person name="Stott J.L."/>
            <person name="Blanchard M.T."/>
            <person name="Islas-Trejo A.D."/>
            <person name="O'Rourke S.M."/>
            <person name="Young A.E."/>
            <person name="Medrano J.F."/>
            <person name="Van Eenennaam A.L."/>
        </authorList>
    </citation>
    <scope>NUCLEOTIDE SEQUENCE [LARGE SCALE GENOMIC DNA]</scope>
    <source>
        <strain evidence="2 3">BTF92-0548A/99-0131</strain>
    </source>
</reference>
<feature type="transmembrane region" description="Helical" evidence="1">
    <location>
        <begin position="18"/>
        <end position="36"/>
    </location>
</feature>
<keyword evidence="1" id="KW-0812">Transmembrane</keyword>